<gene>
    <name evidence="2" type="ORF">ERS008529_01448</name>
    <name evidence="3" type="ORF">ERS137968_02919</name>
</gene>
<dbReference type="SUPFAM" id="SSF158544">
    <property type="entry name" value="GspK insert domain-like"/>
    <property type="match status" value="1"/>
</dbReference>
<comment type="similarity">
    <text evidence="1">Belongs to the GSP K family.</text>
</comment>
<evidence type="ECO:0000256" key="1">
    <source>
        <dbReference type="PIRNR" id="PIRNR002786"/>
    </source>
</evidence>
<dbReference type="PANTHER" id="PTHR38831">
    <property type="entry name" value="TYPE II SECRETION SYSTEM PROTEIN K"/>
    <property type="match status" value="1"/>
</dbReference>
<keyword evidence="1" id="KW-1003">Cell membrane</keyword>
<dbReference type="STRING" id="1288385.ERS137968_02919"/>
<evidence type="ECO:0000313" key="5">
    <source>
        <dbReference type="Proteomes" id="UP000045840"/>
    </source>
</evidence>
<name>A0A0T9P9A7_9GAMM</name>
<keyword evidence="1" id="KW-0997">Cell inner membrane</keyword>
<reference evidence="3 4" key="3">
    <citation type="submission" date="2015-03" db="EMBL/GenBank/DDBJ databases">
        <authorList>
            <consortium name="Pathogen Informatics"/>
            <person name="Murphy D."/>
        </authorList>
    </citation>
    <scope>NUCLEOTIDE SEQUENCE [LARGE SCALE GENOMIC DNA]</scope>
    <source>
        <strain evidence="3">Type strain: CIP110230</strain>
        <strain evidence="4">type strain: CIP110230</strain>
    </source>
</reference>
<evidence type="ECO:0000313" key="2">
    <source>
        <dbReference type="EMBL" id="CNH52069.1"/>
    </source>
</evidence>
<dbReference type="Proteomes" id="UP000045840">
    <property type="component" value="Unassembled WGS sequence"/>
</dbReference>
<accession>A0A0T9P9A7</accession>
<dbReference type="GO" id="GO:0005886">
    <property type="term" value="C:plasma membrane"/>
    <property type="evidence" value="ECO:0007669"/>
    <property type="project" value="UniProtKB-SubCell"/>
</dbReference>
<dbReference type="Gene3D" id="1.10.40.60">
    <property type="entry name" value="EpsJ-like"/>
    <property type="match status" value="1"/>
</dbReference>
<evidence type="ECO:0000313" key="3">
    <source>
        <dbReference type="EMBL" id="CRY67832.1"/>
    </source>
</evidence>
<keyword evidence="4" id="KW-1185">Reference proteome</keyword>
<proteinExistence type="inferred from homology"/>
<sequence length="326" mass="38173">MRQRGIALLLVLCILLLMSGMVTTSHYHWSKMYSLSESNKKIKLEKWLLLGSETVLLAEMFEIPPSNTYSESIATGMREYSQLVNVNNRGFYYKLIDKTNCFNINTLKEYLISDEGGNVYSWEVFKNLLSESSIVTPEFNDVIEKIRYYFKLKLSEGVNDQENSNPMFILKKDHLFEVLIDTISDIDKDFFLQIAPLLCIRNDNSLLININMLETGHSKLVQAMFMNIINEKDIIKTIRSKPDNGWDSVPTFLDCMLNNAVIEISDVRKVKEIVMSRFSLDEYFISSVLWLKNKDAYYQLTTYFHIKQKKVTVLRRRYEINDKYNE</sequence>
<dbReference type="PANTHER" id="PTHR38831:SF1">
    <property type="entry name" value="TYPE II SECRETION SYSTEM PROTEIN K-RELATED"/>
    <property type="match status" value="1"/>
</dbReference>
<dbReference type="InterPro" id="IPR005628">
    <property type="entry name" value="GspK"/>
</dbReference>
<keyword evidence="1" id="KW-0472">Membrane</keyword>
<dbReference type="PIRSF" id="PIRSF002786">
    <property type="entry name" value="XcpX"/>
    <property type="match status" value="1"/>
</dbReference>
<dbReference type="EMBL" id="CQAZ01000010">
    <property type="protein sequence ID" value="CNH52069.1"/>
    <property type="molecule type" value="Genomic_DNA"/>
</dbReference>
<dbReference type="AlphaFoldDB" id="A0A0T9P9A7"/>
<comment type="subcellular location">
    <subcellularLocation>
        <location evidence="1">Cell inner membrane</location>
    </subcellularLocation>
</comment>
<reference evidence="5" key="2">
    <citation type="submission" date="2015-03" db="EMBL/GenBank/DDBJ databases">
        <authorList>
            <consortium name="Pathogen Informatics"/>
        </authorList>
    </citation>
    <scope>NUCLEOTIDE SEQUENCE [LARGE SCALE GENOMIC DNA]</scope>
    <source>
        <strain evidence="5">A125KOH2</strain>
    </source>
</reference>
<reference evidence="2" key="1">
    <citation type="submission" date="2015-03" db="EMBL/GenBank/DDBJ databases">
        <authorList>
            <person name="Murphy D."/>
        </authorList>
    </citation>
    <scope>NUCLEOTIDE SEQUENCE [LARGE SCALE GENOMIC DNA]</scope>
    <source>
        <strain evidence="2">A125KOH2</strain>
    </source>
</reference>
<dbReference type="GO" id="GO:0009306">
    <property type="term" value="P:protein secretion"/>
    <property type="evidence" value="ECO:0007669"/>
    <property type="project" value="InterPro"/>
</dbReference>
<dbReference type="InterPro" id="IPR038072">
    <property type="entry name" value="GspK_central_sf"/>
</dbReference>
<dbReference type="Proteomes" id="UP000044625">
    <property type="component" value="Unassembled WGS sequence"/>
</dbReference>
<dbReference type="OrthoDB" id="6481109at2"/>
<keyword evidence="1" id="KW-0813">Transport</keyword>
<organism evidence="2 5">
    <name type="scientific">Yersinia pekkanenii</name>
    <dbReference type="NCBI Taxonomy" id="1288385"/>
    <lineage>
        <taxon>Bacteria</taxon>
        <taxon>Pseudomonadati</taxon>
        <taxon>Pseudomonadota</taxon>
        <taxon>Gammaproteobacteria</taxon>
        <taxon>Enterobacterales</taxon>
        <taxon>Yersiniaceae</taxon>
        <taxon>Yersinia</taxon>
    </lineage>
</organism>
<protein>
    <recommendedName>
        <fullName evidence="1">Type II secretion system protein K</fullName>
    </recommendedName>
</protein>
<dbReference type="EMBL" id="CWJL01000015">
    <property type="protein sequence ID" value="CRY67832.1"/>
    <property type="molecule type" value="Genomic_DNA"/>
</dbReference>
<evidence type="ECO:0000313" key="4">
    <source>
        <dbReference type="Proteomes" id="UP000044625"/>
    </source>
</evidence>